<dbReference type="InterPro" id="IPR011989">
    <property type="entry name" value="ARM-like"/>
</dbReference>
<dbReference type="GO" id="GO:0046872">
    <property type="term" value="F:metal ion binding"/>
    <property type="evidence" value="ECO:0007669"/>
    <property type="project" value="UniProtKB-KW"/>
</dbReference>
<keyword evidence="3 6" id="KW-0378">Hydrolase</keyword>
<keyword evidence="4" id="KW-0106">Calcium</keyword>
<keyword evidence="7" id="KW-1185">Reference proteome</keyword>
<evidence type="ECO:0000256" key="3">
    <source>
        <dbReference type="ARBA" id="ARBA00022801"/>
    </source>
</evidence>
<dbReference type="InterPro" id="IPR050738">
    <property type="entry name" value="Sulfatase"/>
</dbReference>
<organism evidence="6 7">
    <name type="scientific">Actinomadura rayongensis</name>
    <dbReference type="NCBI Taxonomy" id="1429076"/>
    <lineage>
        <taxon>Bacteria</taxon>
        <taxon>Bacillati</taxon>
        <taxon>Actinomycetota</taxon>
        <taxon>Actinomycetes</taxon>
        <taxon>Streptosporangiales</taxon>
        <taxon>Thermomonosporaceae</taxon>
        <taxon>Actinomadura</taxon>
    </lineage>
</organism>
<dbReference type="PROSITE" id="PS51318">
    <property type="entry name" value="TAT"/>
    <property type="match status" value="1"/>
</dbReference>
<keyword evidence="6" id="KW-0808">Transferase</keyword>
<dbReference type="PROSITE" id="PS00523">
    <property type="entry name" value="SULFATASE_1"/>
    <property type="match status" value="1"/>
</dbReference>
<dbReference type="SUPFAM" id="SSF48371">
    <property type="entry name" value="ARM repeat"/>
    <property type="match status" value="1"/>
</dbReference>
<evidence type="ECO:0000313" key="6">
    <source>
        <dbReference type="EMBL" id="MXQ62709.1"/>
    </source>
</evidence>
<dbReference type="InterPro" id="IPR000917">
    <property type="entry name" value="Sulfatase_N"/>
</dbReference>
<gene>
    <name evidence="6" type="ORF">GQ466_01530</name>
</gene>
<dbReference type="CDD" id="cd16027">
    <property type="entry name" value="SGSH"/>
    <property type="match status" value="1"/>
</dbReference>
<dbReference type="GO" id="GO:0004065">
    <property type="term" value="F:arylsulfatase activity"/>
    <property type="evidence" value="ECO:0007669"/>
    <property type="project" value="TreeGrafter"/>
</dbReference>
<evidence type="ECO:0000256" key="1">
    <source>
        <dbReference type="ARBA" id="ARBA00008779"/>
    </source>
</evidence>
<feature type="domain" description="Sulfatase N-terminal" evidence="5">
    <location>
        <begin position="51"/>
        <end position="320"/>
    </location>
</feature>
<comment type="similarity">
    <text evidence="1">Belongs to the sulfatase family.</text>
</comment>
<name>A0A6I4VWK9_9ACTN</name>
<dbReference type="EMBL" id="WUTW01000001">
    <property type="protein sequence ID" value="MXQ62709.1"/>
    <property type="molecule type" value="Genomic_DNA"/>
</dbReference>
<dbReference type="InterPro" id="IPR024607">
    <property type="entry name" value="Sulfatase_CS"/>
</dbReference>
<evidence type="ECO:0000313" key="7">
    <source>
        <dbReference type="Proteomes" id="UP000431901"/>
    </source>
</evidence>
<dbReference type="OrthoDB" id="9777306at2"/>
<dbReference type="PANTHER" id="PTHR42693:SF53">
    <property type="entry name" value="ENDO-4-O-SULFATASE"/>
    <property type="match status" value="1"/>
</dbReference>
<dbReference type="Gene3D" id="1.25.10.10">
    <property type="entry name" value="Leucine-rich Repeat Variant"/>
    <property type="match status" value="1"/>
</dbReference>
<comment type="caution">
    <text evidence="6">The sequence shown here is derived from an EMBL/GenBank/DDBJ whole genome shotgun (WGS) entry which is preliminary data.</text>
</comment>
<evidence type="ECO:0000256" key="2">
    <source>
        <dbReference type="ARBA" id="ARBA00022723"/>
    </source>
</evidence>
<keyword evidence="2" id="KW-0479">Metal-binding</keyword>
<dbReference type="Gene3D" id="3.40.720.10">
    <property type="entry name" value="Alkaline Phosphatase, subunit A"/>
    <property type="match status" value="1"/>
</dbReference>
<protein>
    <submittedName>
        <fullName evidence="6">Sulfatase-like hydrolase/transferase</fullName>
    </submittedName>
</protein>
<dbReference type="InterPro" id="IPR017850">
    <property type="entry name" value="Alkaline_phosphatase_core_sf"/>
</dbReference>
<evidence type="ECO:0000259" key="5">
    <source>
        <dbReference type="Pfam" id="PF00884"/>
    </source>
</evidence>
<dbReference type="InterPro" id="IPR006311">
    <property type="entry name" value="TAT_signal"/>
</dbReference>
<sequence>MIAAVSPFDALESALSGFEPSRRTVLAAGAGGALAAALAPRPAAAAPAPRPNILWLISEDNNPYIGAYGDPVARTPTIDRLAREGVRYENAFSAAPVCAPSRFALVTGLPAESYGPAEHMRATGELPADTRTVPEYLRAAGYYATNNSKTDYNSTIKPKQVWDETSATAHWRNRPADTPFYSVFTYMTTHESQIFDAGPGRTRPEDVRVPAYVPDVPAIREDRARYYDLIEKMDGQLAARLAELEADGLAEDTIVFYFGDNGGILPRSKRFCYDSGLRTPLIVRYPRQWAHLAPARAGSVVTAPITVSLDLPPTVLELAGLRAPDHMTGTSLAARRRPAYAFGMRNRMGEQYDMVRTVRDERFRYIRNYAPHRPNGQHQAYAWQQKGYQAWEQAHLDGKLTPVQERFWREKPAEELYDLRTDPDEIHNLIDNPKHRAHLNRLRRALDDHLLSVNDNGFIPEGSPLEGYEASRTPGAYPLPRILDIAGTAIRRNPHDVPRLTRALTDNNEVIRYWAASGLLMQKGKAAAPAADDLTQILTTDPSPHVRIVAAETLARLGDNTEQAISYLAGTLDETTAVPIRLQALSALTSLGETARPALPAIQRAARSKNGNVHDAALYLSLVLTGEYTPATPIFGGSPE</sequence>
<dbReference type="PANTHER" id="PTHR42693">
    <property type="entry name" value="ARYLSULFATASE FAMILY MEMBER"/>
    <property type="match status" value="1"/>
</dbReference>
<reference evidence="6 7" key="1">
    <citation type="submission" date="2019-12" db="EMBL/GenBank/DDBJ databases">
        <title>Nocardia macrotermitis sp. nov. and Nocardia aurantia sp. nov., isolated from the gut of the fungus growing-termite Macrotermes natalensis.</title>
        <authorList>
            <person name="Christine B."/>
            <person name="Rene B."/>
        </authorList>
    </citation>
    <scope>NUCLEOTIDE SEQUENCE [LARGE SCALE GENOMIC DNA]</scope>
    <source>
        <strain evidence="6 7">DSM 102126</strain>
    </source>
</reference>
<dbReference type="Proteomes" id="UP000431901">
    <property type="component" value="Unassembled WGS sequence"/>
</dbReference>
<dbReference type="InterPro" id="IPR016024">
    <property type="entry name" value="ARM-type_fold"/>
</dbReference>
<dbReference type="AlphaFoldDB" id="A0A6I4VWK9"/>
<dbReference type="Pfam" id="PF00884">
    <property type="entry name" value="Sulfatase"/>
    <property type="match status" value="1"/>
</dbReference>
<accession>A0A6I4VWK9</accession>
<dbReference type="SUPFAM" id="SSF53649">
    <property type="entry name" value="Alkaline phosphatase-like"/>
    <property type="match status" value="1"/>
</dbReference>
<dbReference type="Pfam" id="PF13646">
    <property type="entry name" value="HEAT_2"/>
    <property type="match status" value="1"/>
</dbReference>
<proteinExistence type="inferred from homology"/>
<dbReference type="GO" id="GO:0016740">
    <property type="term" value="F:transferase activity"/>
    <property type="evidence" value="ECO:0007669"/>
    <property type="project" value="UniProtKB-KW"/>
</dbReference>
<evidence type="ECO:0000256" key="4">
    <source>
        <dbReference type="ARBA" id="ARBA00022837"/>
    </source>
</evidence>